<name>A0A831W9E7_9GAMM</name>
<dbReference type="Pfam" id="PF08487">
    <property type="entry name" value="VIT"/>
    <property type="match status" value="1"/>
</dbReference>
<dbReference type="PANTHER" id="PTHR45737">
    <property type="entry name" value="VON WILLEBRAND FACTOR A DOMAIN-CONTAINING PROTEIN 5A"/>
    <property type="match status" value="1"/>
</dbReference>
<organism evidence="3">
    <name type="scientific">Thiolapillus brandeum</name>
    <dbReference type="NCBI Taxonomy" id="1076588"/>
    <lineage>
        <taxon>Bacteria</taxon>
        <taxon>Pseudomonadati</taxon>
        <taxon>Pseudomonadota</taxon>
        <taxon>Gammaproteobacteria</taxon>
        <taxon>Chromatiales</taxon>
        <taxon>Sedimenticolaceae</taxon>
        <taxon>Thiolapillus</taxon>
    </lineage>
</organism>
<accession>A0A831W9E7</accession>
<dbReference type="Pfam" id="PF13768">
    <property type="entry name" value="VWA_3"/>
    <property type="match status" value="1"/>
</dbReference>
<comment type="caution">
    <text evidence="3">The sequence shown here is derived from an EMBL/GenBank/DDBJ whole genome shotgun (WGS) entry which is preliminary data.</text>
</comment>
<feature type="domain" description="VWFA" evidence="1">
    <location>
        <begin position="304"/>
        <end position="471"/>
    </location>
</feature>
<evidence type="ECO:0000259" key="1">
    <source>
        <dbReference type="PROSITE" id="PS50234"/>
    </source>
</evidence>
<dbReference type="Proteomes" id="UP000886339">
    <property type="component" value="Unassembled WGS sequence"/>
</dbReference>
<sequence length="683" mass="74991">MKHERTRRYSLAGLILMILMLLAAPGWSAGLLTPVDGSLPPLQIRDHQVRVVIEDGYAITTVEQVFHNPHDRDLEALYSFPLPEKASLAELTLWIDGQPVVGEVLEREQARQLYEEEKAAGRDAGITEKDSYKTFETRITPVRAGQDTRVRLVYFQPAAVDTGIGRYVYPLEEGGVDEQKLAFWTANDKVCGHFSFDVQIRSGYPVEAVRMPNQPQASAQKLGEGEWQLHLEQGAAPAEEGAGNGASTPAFVLDKDLVVYWRLKSGLPGSVDMVAYKKADSQRGTYMLVVTPGDDLQPITEGRDWAFVLDISGSMQGKYATLADAVQRSLKQMHPEDRFSIILFNNAARALTPGFVSATPENVRQYSQQVAGVTPGNGTNLYAGLETALSSLEADRTSVVVLVTDGVANVGETQQRQFIDLVRRKDVRLFTLIMGNSANRPLLETMTRESNGFAVSLSNSDDVVGQLLAAASKAGHQALHGVTLRIEGVKTADQTPKTIGSLYRGQQLVVFGHYWGDGPARVRLEGRISGQPKTYETAFDFPAVAEENPEIERLWAYASIEDAMEEIHDFGEKADLRQAVVDLGVEYGLVTDYTAMVVVSEDIFDSHGIQRNNKKRLAAEAAAQQLRAGRPVVSRRVDTQQPMYQKSRPSFGKGGGGLDAWSLLLFLPLLWLMVGRGKASQAG</sequence>
<dbReference type="PROSITE" id="PS51468">
    <property type="entry name" value="VIT"/>
    <property type="match status" value="1"/>
</dbReference>
<dbReference type="InterPro" id="IPR013694">
    <property type="entry name" value="VIT"/>
</dbReference>
<dbReference type="InterPro" id="IPR036465">
    <property type="entry name" value="vWFA_dom_sf"/>
</dbReference>
<dbReference type="SMART" id="SM00327">
    <property type="entry name" value="VWA"/>
    <property type="match status" value="1"/>
</dbReference>
<dbReference type="Gene3D" id="3.40.50.410">
    <property type="entry name" value="von Willebrand factor, type A domain"/>
    <property type="match status" value="1"/>
</dbReference>
<dbReference type="PROSITE" id="PS50234">
    <property type="entry name" value="VWFA"/>
    <property type="match status" value="1"/>
</dbReference>
<feature type="domain" description="VIT" evidence="2">
    <location>
        <begin position="28"/>
        <end position="156"/>
    </location>
</feature>
<protein>
    <submittedName>
        <fullName evidence="3">VWA domain-containing protein</fullName>
    </submittedName>
</protein>
<dbReference type="PANTHER" id="PTHR45737:SF6">
    <property type="entry name" value="VON WILLEBRAND FACTOR A DOMAIN-CONTAINING PROTEIN 5A"/>
    <property type="match status" value="1"/>
</dbReference>
<dbReference type="InterPro" id="IPR002035">
    <property type="entry name" value="VWF_A"/>
</dbReference>
<evidence type="ECO:0000313" key="3">
    <source>
        <dbReference type="EMBL" id="HEC07878.1"/>
    </source>
</evidence>
<proteinExistence type="predicted"/>
<dbReference type="EMBL" id="DRLF01000469">
    <property type="protein sequence ID" value="HEC07878.1"/>
    <property type="molecule type" value="Genomic_DNA"/>
</dbReference>
<dbReference type="SMART" id="SM00609">
    <property type="entry name" value="VIT"/>
    <property type="match status" value="1"/>
</dbReference>
<dbReference type="AlphaFoldDB" id="A0A831W9E7"/>
<evidence type="ECO:0000259" key="2">
    <source>
        <dbReference type="PROSITE" id="PS51468"/>
    </source>
</evidence>
<reference evidence="3" key="1">
    <citation type="journal article" date="2020" name="mSystems">
        <title>Genome- and Community-Level Interaction Insights into Carbon Utilization and Element Cycling Functions of Hydrothermarchaeota in Hydrothermal Sediment.</title>
        <authorList>
            <person name="Zhou Z."/>
            <person name="Liu Y."/>
            <person name="Xu W."/>
            <person name="Pan J."/>
            <person name="Luo Z.H."/>
            <person name="Li M."/>
        </authorList>
    </citation>
    <scope>NUCLEOTIDE SEQUENCE [LARGE SCALE GENOMIC DNA]</scope>
    <source>
        <strain evidence="3">HyVt-458</strain>
    </source>
</reference>
<gene>
    <name evidence="3" type="ORF">ENJ12_13560</name>
</gene>
<dbReference type="SUPFAM" id="SSF53300">
    <property type="entry name" value="vWA-like"/>
    <property type="match status" value="1"/>
</dbReference>